<dbReference type="STRING" id="1328759.A0A5C2SJV0"/>
<dbReference type="Gene3D" id="1.10.1200.10">
    <property type="entry name" value="ACP-like"/>
    <property type="match status" value="1"/>
</dbReference>
<sequence>MSLKDAPGYYNPTVQAWQGANSKTFTPPGLDTNLTLPELFEFHAKHSPEHPVFVYADDEQQEHVIHFPEVYRGIRKAATLATPHYSRLADRYSKIQQGKSDGDTSAIGILANADSISFYTFKLGLMYLGLTPFPISTRNSAIAIAHFVRTLGILQMFVSGDPAMQRLTRETNVLLAEEGKEFELLPMPTFEDLYSPGGDDGLVPMGDVSPNKPCIILHSSGSTALPKPIKFLDKNFRKWGTFFYFGQVDLCGVRMGGRTNPMFHGMGSLMITWTVYTGVVWTMFKPSTPPVLPTPELLLDSLLATHSEMVYCVPALIEAWARDPANMPRIKTLRAMIYAGAPMNKQIGDRLASEGIALIPFYGSTEIGAAVRLIPDPQKMDKSEWDYFELSPHIDVRLIPQEGQPGIFEAIAFDSPTFTPNVFNMSIKGRPAYATSDLLQQHPMKKNLFRVFGRSDDQLILSTGEKTNPAPLEAILLQDLHVSACLMFGWGRFQNGVLIQPKEPFDPSDEVKLEEYRNSIWSSIEKMNAYAPAHSRIFKEMIMVTKPSKPLEYTAKGTPRRQVCIAAYADEIEALYKRVEESSQTDLPPPRDWAHETVHEYVGDVVRKVLNNPTIQDDNDIFQYGCDSLQATWIRNTILHALRSASNVNTYTIPSNFIYANHTISKLAAYLSATYSGESVDNDAERLASIERMRALLDKYSTGLKRHFPKKVADGRGVAPDTVLVTGTTGRLGSHLLAQLVERPDVTHVYALNREPSGSVAALEKRSKDAFRQWGLDESLLLNRKVSFHAVDLVQPHFGLAWWVDFNVALTSFEPLIAGARNLLDLTLSSPLPGGPRVIFVSSISSLQNHTGSSPADETIDVDPALAYGSGYSESKWVTEQLFARAADKGLRAMSVRVGQVSGDQPTGRWSTTEWVAVLVRTSQRLGCIPVKEEDLTWVAVDVVASTVQDMAMVETDERALHFVSPKPMPWNSVFIPIAERLGVPAVPYAEWLARLEKSAAVASECPGVAQHDSAHNLISFFKHEGMGGASIPLSLEKALRCSKALADVQPIGREDALRYVEFWENAGYVKSPSV</sequence>
<keyword evidence="1" id="KW-0596">Phosphopantetheine</keyword>
<dbReference type="Pfam" id="PF23562">
    <property type="entry name" value="AMP-binding_C_3"/>
    <property type="match status" value="1"/>
</dbReference>
<dbReference type="Gene3D" id="3.40.50.12780">
    <property type="entry name" value="N-terminal domain of ligase-like"/>
    <property type="match status" value="1"/>
</dbReference>
<dbReference type="Proteomes" id="UP000313359">
    <property type="component" value="Unassembled WGS sequence"/>
</dbReference>
<dbReference type="PANTHER" id="PTHR43439">
    <property type="entry name" value="PHENYLACETATE-COENZYME A LIGASE"/>
    <property type="match status" value="1"/>
</dbReference>
<feature type="domain" description="Carrier" evidence="4">
    <location>
        <begin position="601"/>
        <end position="671"/>
    </location>
</feature>
<dbReference type="InterPro" id="IPR036736">
    <property type="entry name" value="ACP-like_sf"/>
</dbReference>
<name>A0A5C2SJV0_9APHY</name>
<evidence type="ECO:0000259" key="5">
    <source>
        <dbReference type="Pfam" id="PF01370"/>
    </source>
</evidence>
<dbReference type="Pfam" id="PF00501">
    <property type="entry name" value="AMP-binding"/>
    <property type="match status" value="1"/>
</dbReference>
<reference evidence="6" key="1">
    <citation type="journal article" date="2018" name="Genome Biol. Evol.">
        <title>Genomics and development of Lentinus tigrinus, a white-rot wood-decaying mushroom with dimorphic fruiting bodies.</title>
        <authorList>
            <person name="Wu B."/>
            <person name="Xu Z."/>
            <person name="Knudson A."/>
            <person name="Carlson A."/>
            <person name="Chen N."/>
            <person name="Kovaka S."/>
            <person name="LaButti K."/>
            <person name="Lipzen A."/>
            <person name="Pennachio C."/>
            <person name="Riley R."/>
            <person name="Schakwitz W."/>
            <person name="Umezawa K."/>
            <person name="Ohm R.A."/>
            <person name="Grigoriev I.V."/>
            <person name="Nagy L.G."/>
            <person name="Gibbons J."/>
            <person name="Hibbett D."/>
        </authorList>
    </citation>
    <scope>NUCLEOTIDE SEQUENCE [LARGE SCALE GENOMIC DNA]</scope>
    <source>
        <strain evidence="6">ALCF2SS1-6</strain>
    </source>
</reference>
<accession>A0A5C2SJV0</accession>
<proteinExistence type="predicted"/>
<gene>
    <name evidence="6" type="ORF">L227DRAFT_608690</name>
</gene>
<keyword evidence="7" id="KW-1185">Reference proteome</keyword>
<evidence type="ECO:0000313" key="6">
    <source>
        <dbReference type="EMBL" id="RPD63449.1"/>
    </source>
</evidence>
<evidence type="ECO:0000259" key="3">
    <source>
        <dbReference type="Pfam" id="PF00501"/>
    </source>
</evidence>
<dbReference type="Gene3D" id="3.40.50.720">
    <property type="entry name" value="NAD(P)-binding Rossmann-like Domain"/>
    <property type="match status" value="1"/>
</dbReference>
<evidence type="ECO:0000256" key="1">
    <source>
        <dbReference type="ARBA" id="ARBA00022450"/>
    </source>
</evidence>
<evidence type="ECO:0000256" key="2">
    <source>
        <dbReference type="ARBA" id="ARBA00022553"/>
    </source>
</evidence>
<dbReference type="InterPro" id="IPR001509">
    <property type="entry name" value="Epimerase_deHydtase"/>
</dbReference>
<dbReference type="InterPro" id="IPR009081">
    <property type="entry name" value="PP-bd_ACP"/>
</dbReference>
<evidence type="ECO:0000259" key="4">
    <source>
        <dbReference type="Pfam" id="PF00550"/>
    </source>
</evidence>
<dbReference type="PANTHER" id="PTHR43439:SF2">
    <property type="entry name" value="ENZYME, PUTATIVE (JCVI)-RELATED"/>
    <property type="match status" value="1"/>
</dbReference>
<dbReference type="SUPFAM" id="SSF51735">
    <property type="entry name" value="NAD(P)-binding Rossmann-fold domains"/>
    <property type="match status" value="1"/>
</dbReference>
<dbReference type="InterPro" id="IPR000873">
    <property type="entry name" value="AMP-dep_synth/lig_dom"/>
</dbReference>
<dbReference type="OrthoDB" id="429813at2759"/>
<dbReference type="InterPro" id="IPR051414">
    <property type="entry name" value="Adenylate-forming_Reductase"/>
</dbReference>
<dbReference type="Pfam" id="PF00550">
    <property type="entry name" value="PP-binding"/>
    <property type="match status" value="1"/>
</dbReference>
<dbReference type="Pfam" id="PF01370">
    <property type="entry name" value="Epimerase"/>
    <property type="match status" value="1"/>
</dbReference>
<feature type="domain" description="NAD-dependent epimerase/dehydratase" evidence="5">
    <location>
        <begin position="723"/>
        <end position="905"/>
    </location>
</feature>
<dbReference type="SUPFAM" id="SSF47336">
    <property type="entry name" value="ACP-like"/>
    <property type="match status" value="1"/>
</dbReference>
<organism evidence="6 7">
    <name type="scientific">Lentinus tigrinus ALCF2SS1-6</name>
    <dbReference type="NCBI Taxonomy" id="1328759"/>
    <lineage>
        <taxon>Eukaryota</taxon>
        <taxon>Fungi</taxon>
        <taxon>Dikarya</taxon>
        <taxon>Basidiomycota</taxon>
        <taxon>Agaricomycotina</taxon>
        <taxon>Agaricomycetes</taxon>
        <taxon>Polyporales</taxon>
        <taxon>Polyporaceae</taxon>
        <taxon>Lentinus</taxon>
    </lineage>
</organism>
<dbReference type="EMBL" id="ML122256">
    <property type="protein sequence ID" value="RPD63449.1"/>
    <property type="molecule type" value="Genomic_DNA"/>
</dbReference>
<keyword evidence="2" id="KW-0597">Phosphoprotein</keyword>
<evidence type="ECO:0000313" key="7">
    <source>
        <dbReference type="Proteomes" id="UP000313359"/>
    </source>
</evidence>
<dbReference type="SUPFAM" id="SSF56801">
    <property type="entry name" value="Acetyl-CoA synthetase-like"/>
    <property type="match status" value="1"/>
</dbReference>
<dbReference type="AlphaFoldDB" id="A0A5C2SJV0"/>
<feature type="domain" description="AMP-dependent synthetase/ligase" evidence="3">
    <location>
        <begin position="107"/>
        <end position="379"/>
    </location>
</feature>
<dbReference type="InterPro" id="IPR036291">
    <property type="entry name" value="NAD(P)-bd_dom_sf"/>
</dbReference>
<dbReference type="InterPro" id="IPR042099">
    <property type="entry name" value="ANL_N_sf"/>
</dbReference>
<protein>
    <submittedName>
        <fullName evidence="6">Acetyl-CoA synthetase-like protein</fullName>
    </submittedName>
</protein>